<dbReference type="AlphaFoldDB" id="A0A2T0WEL2"/>
<comment type="caution">
    <text evidence="1">The sequence shown here is derived from an EMBL/GenBank/DDBJ whole genome shotgun (WGS) entry which is preliminary data.</text>
</comment>
<protein>
    <submittedName>
        <fullName evidence="1">Uncharacterized protein</fullName>
    </submittedName>
</protein>
<sequence length="56" mass="6990">MVKSMFYFFGGFLRERMKDEGERIKGWWFVEFWSFDLRSTDYDLVFWKAGLRGFSW</sequence>
<evidence type="ECO:0000313" key="1">
    <source>
        <dbReference type="EMBL" id="PRY85153.1"/>
    </source>
</evidence>
<reference evidence="1 2" key="1">
    <citation type="submission" date="2018-03" db="EMBL/GenBank/DDBJ databases">
        <title>Genomic Encyclopedia of Archaeal and Bacterial Type Strains, Phase II (KMG-II): from individual species to whole genera.</title>
        <authorList>
            <person name="Goeker M."/>
        </authorList>
    </citation>
    <scope>NUCLEOTIDE SEQUENCE [LARGE SCALE GENOMIC DNA]</scope>
    <source>
        <strain evidence="1 2">DSM 27929</strain>
    </source>
</reference>
<accession>A0A2T0WEL2</accession>
<organism evidence="1 2">
    <name type="scientific">Mongoliibacter ruber</name>
    <dbReference type="NCBI Taxonomy" id="1750599"/>
    <lineage>
        <taxon>Bacteria</taxon>
        <taxon>Pseudomonadati</taxon>
        <taxon>Bacteroidota</taxon>
        <taxon>Cytophagia</taxon>
        <taxon>Cytophagales</taxon>
        <taxon>Cyclobacteriaceae</taxon>
        <taxon>Mongoliibacter</taxon>
    </lineage>
</organism>
<keyword evidence="2" id="KW-1185">Reference proteome</keyword>
<evidence type="ECO:0000313" key="2">
    <source>
        <dbReference type="Proteomes" id="UP000238157"/>
    </source>
</evidence>
<dbReference type="EMBL" id="PVTR01000014">
    <property type="protein sequence ID" value="PRY85153.1"/>
    <property type="molecule type" value="Genomic_DNA"/>
</dbReference>
<name>A0A2T0WEL2_9BACT</name>
<proteinExistence type="predicted"/>
<gene>
    <name evidence="1" type="ORF">CLW00_11461</name>
</gene>
<dbReference type="Proteomes" id="UP000238157">
    <property type="component" value="Unassembled WGS sequence"/>
</dbReference>